<comment type="caution">
    <text evidence="1">The sequence shown here is derived from an EMBL/GenBank/DDBJ whole genome shotgun (WGS) entry which is preliminary data.</text>
</comment>
<evidence type="ECO:0000313" key="2">
    <source>
        <dbReference type="Proteomes" id="UP000824231"/>
    </source>
</evidence>
<reference evidence="1" key="2">
    <citation type="submission" date="2021-04" db="EMBL/GenBank/DDBJ databases">
        <authorList>
            <person name="Gilroy R."/>
        </authorList>
    </citation>
    <scope>NUCLEOTIDE SEQUENCE</scope>
    <source>
        <strain evidence="1">ChiSxjej3B15-572</strain>
    </source>
</reference>
<protein>
    <submittedName>
        <fullName evidence="1">Uncharacterized protein</fullName>
    </submittedName>
</protein>
<name>A0A9D2AKF1_9LACO</name>
<sequence length="45" mass="5101">MVTDVSEYRYGKMGQNERVYLSPIKDLCSGEIVVIILAIIQQLTL</sequence>
<organism evidence="1 2">
    <name type="scientific">Candidatus Limosilactobacillus merdigallinarum</name>
    <dbReference type="NCBI Taxonomy" id="2838652"/>
    <lineage>
        <taxon>Bacteria</taxon>
        <taxon>Bacillati</taxon>
        <taxon>Bacillota</taxon>
        <taxon>Bacilli</taxon>
        <taxon>Lactobacillales</taxon>
        <taxon>Lactobacillaceae</taxon>
        <taxon>Limosilactobacillus</taxon>
    </lineage>
</organism>
<proteinExistence type="predicted"/>
<accession>A0A9D2AKF1</accession>
<dbReference type="AlphaFoldDB" id="A0A9D2AKF1"/>
<evidence type="ECO:0000313" key="1">
    <source>
        <dbReference type="EMBL" id="HIX35614.1"/>
    </source>
</evidence>
<gene>
    <name evidence="1" type="ORF">H9856_04370</name>
</gene>
<dbReference type="EMBL" id="DXFH01000014">
    <property type="protein sequence ID" value="HIX35614.1"/>
    <property type="molecule type" value="Genomic_DNA"/>
</dbReference>
<reference evidence="1" key="1">
    <citation type="journal article" date="2021" name="PeerJ">
        <title>Extensive microbial diversity within the chicken gut microbiome revealed by metagenomics and culture.</title>
        <authorList>
            <person name="Gilroy R."/>
            <person name="Ravi A."/>
            <person name="Getino M."/>
            <person name="Pursley I."/>
            <person name="Horton D.L."/>
            <person name="Alikhan N.F."/>
            <person name="Baker D."/>
            <person name="Gharbi K."/>
            <person name="Hall N."/>
            <person name="Watson M."/>
            <person name="Adriaenssens E.M."/>
            <person name="Foster-Nyarko E."/>
            <person name="Jarju S."/>
            <person name="Secka A."/>
            <person name="Antonio M."/>
            <person name="Oren A."/>
            <person name="Chaudhuri R.R."/>
            <person name="La Ragione R."/>
            <person name="Hildebrand F."/>
            <person name="Pallen M.J."/>
        </authorList>
    </citation>
    <scope>NUCLEOTIDE SEQUENCE</scope>
    <source>
        <strain evidence="1">ChiSxjej3B15-572</strain>
    </source>
</reference>
<dbReference type="Proteomes" id="UP000824231">
    <property type="component" value="Unassembled WGS sequence"/>
</dbReference>